<dbReference type="SUPFAM" id="SSF54631">
    <property type="entry name" value="CBS-domain pair"/>
    <property type="match status" value="1"/>
</dbReference>
<dbReference type="InterPro" id="IPR001610">
    <property type="entry name" value="PAC"/>
</dbReference>
<dbReference type="InterPro" id="IPR000014">
    <property type="entry name" value="PAS"/>
</dbReference>
<dbReference type="InterPro" id="IPR035965">
    <property type="entry name" value="PAS-like_dom_sf"/>
</dbReference>
<evidence type="ECO:0000256" key="1">
    <source>
        <dbReference type="ARBA" id="ARBA00023122"/>
    </source>
</evidence>
<evidence type="ECO:0000256" key="3">
    <source>
        <dbReference type="PROSITE-ProRule" id="PRU00703"/>
    </source>
</evidence>
<dbReference type="AlphaFoldDB" id="A0A9Q4KVN3"/>
<dbReference type="GO" id="GO:0016772">
    <property type="term" value="F:transferase activity, transferring phosphorus-containing groups"/>
    <property type="evidence" value="ECO:0007669"/>
    <property type="project" value="InterPro"/>
</dbReference>
<reference evidence="7" key="1">
    <citation type="submission" date="2022-01" db="EMBL/GenBank/DDBJ databases">
        <title>Draft genome of Methanogenium marinum DSM 15558.</title>
        <authorList>
            <person name="Chen S.-C."/>
            <person name="You Y.-T."/>
        </authorList>
    </citation>
    <scope>NUCLEOTIDE SEQUENCE</scope>
    <source>
        <strain evidence="7">DSM 15558</strain>
    </source>
</reference>
<feature type="domain" description="CBS" evidence="6">
    <location>
        <begin position="22"/>
        <end position="78"/>
    </location>
</feature>
<dbReference type="InterPro" id="IPR013655">
    <property type="entry name" value="PAS_fold_3"/>
</dbReference>
<dbReference type="Proteomes" id="UP001143747">
    <property type="component" value="Unassembled WGS sequence"/>
</dbReference>
<evidence type="ECO:0000313" key="7">
    <source>
        <dbReference type="EMBL" id="MDE4908475.1"/>
    </source>
</evidence>
<dbReference type="InterPro" id="IPR000700">
    <property type="entry name" value="PAS-assoc_C"/>
</dbReference>
<dbReference type="PROSITE" id="PS50109">
    <property type="entry name" value="HIS_KIN"/>
    <property type="match status" value="1"/>
</dbReference>
<feature type="domain" description="PAC" evidence="5">
    <location>
        <begin position="338"/>
        <end position="391"/>
    </location>
</feature>
<dbReference type="InterPro" id="IPR004358">
    <property type="entry name" value="Sig_transdc_His_kin-like_C"/>
</dbReference>
<dbReference type="CDD" id="cd00130">
    <property type="entry name" value="PAS"/>
    <property type="match status" value="1"/>
</dbReference>
<evidence type="ECO:0000313" key="8">
    <source>
        <dbReference type="Proteomes" id="UP001143747"/>
    </source>
</evidence>
<dbReference type="PRINTS" id="PR00344">
    <property type="entry name" value="BCTRLSENSOR"/>
</dbReference>
<organism evidence="7 8">
    <name type="scientific">Methanogenium marinum</name>
    <dbReference type="NCBI Taxonomy" id="348610"/>
    <lineage>
        <taxon>Archaea</taxon>
        <taxon>Methanobacteriati</taxon>
        <taxon>Methanobacteriota</taxon>
        <taxon>Stenosarchaea group</taxon>
        <taxon>Methanomicrobia</taxon>
        <taxon>Methanomicrobiales</taxon>
        <taxon>Methanomicrobiaceae</taxon>
        <taxon>Methanogenium</taxon>
    </lineage>
</organism>
<dbReference type="RefSeq" id="WP_274925102.1">
    <property type="nucleotide sequence ID" value="NZ_JAKELO010000002.1"/>
</dbReference>
<dbReference type="InterPro" id="IPR000644">
    <property type="entry name" value="CBS_dom"/>
</dbReference>
<dbReference type="SMART" id="SM00387">
    <property type="entry name" value="HATPase_c"/>
    <property type="match status" value="1"/>
</dbReference>
<dbReference type="InterPro" id="IPR003594">
    <property type="entry name" value="HATPase_dom"/>
</dbReference>
<dbReference type="PROSITE" id="PS50113">
    <property type="entry name" value="PAC"/>
    <property type="match status" value="2"/>
</dbReference>
<dbReference type="Pfam" id="PF02518">
    <property type="entry name" value="HATPase_c"/>
    <property type="match status" value="1"/>
</dbReference>
<dbReference type="PANTHER" id="PTHR43080:SF2">
    <property type="entry name" value="CBS DOMAIN-CONTAINING PROTEIN"/>
    <property type="match status" value="1"/>
</dbReference>
<keyword evidence="2" id="KW-0486">Methionine biosynthesis</keyword>
<dbReference type="InterPro" id="IPR051257">
    <property type="entry name" value="Diverse_CBS-Domain"/>
</dbReference>
<sequence>MSSEEHPQPITIASCVEITAVMTRELVCVPSDITVAGAAGLMTKRRIGSCLVMDGEILQGVITEQDLTRKVVAAGRDPTKILVSDVMSSPVITIGADGTVGDAADLMIRHSIRRIVVLKDGRAAGIVTARDVLGFASDMNAILQDLSGMYGTMMFLDQNMEVLWINRQPEDVDVAGEPGPVHCYELLHGSSTPCHGCPLTLSGPSPERPVRTSEIIDNKSRIWQVQCHPVRWGNGKVLGVIESAIDVTRERELERELREHQDRLHVAVEGADIETWYYREGPDGIEIGADGGVVFAPDSYFSDLGEMFGYLQNRVHPDDFPAFHEIVESLVLGEEAIREGRFRIVVPGGGWRWVREMGKVIETDSDGKAVFIAGVNIDITDLTNYQAAIHKANKKLNLLSSITRHDILNQVSIIMLAGELLEMDGYLDGDSGLAETIGQIMSSAGTIERQILFTREYQGLGESNPEWQSVSFLAEKAAKEFVKNNVAVVCACEGLDIYADPMFGNVIFNLIDNAVRHGVGTTTVSIGFEDGEDGCILIVEDDGKGVPADLKERIFARGYGKNTGFGLFLSREILEITGISIRECGVPDAGARFEILVPHSGYRFV</sequence>
<feature type="domain" description="Histidine kinase" evidence="4">
    <location>
        <begin position="506"/>
        <end position="601"/>
    </location>
</feature>
<dbReference type="Pfam" id="PF00571">
    <property type="entry name" value="CBS"/>
    <property type="match status" value="2"/>
</dbReference>
<dbReference type="InterPro" id="IPR036890">
    <property type="entry name" value="HATPase_C_sf"/>
</dbReference>
<accession>A0A9Q4KVN3</accession>
<dbReference type="PANTHER" id="PTHR43080">
    <property type="entry name" value="CBS DOMAIN-CONTAINING PROTEIN CBSX3, MITOCHONDRIAL"/>
    <property type="match status" value="1"/>
</dbReference>
<dbReference type="SMART" id="SM00086">
    <property type="entry name" value="PAC"/>
    <property type="match status" value="2"/>
</dbReference>
<dbReference type="GO" id="GO:0009086">
    <property type="term" value="P:methionine biosynthetic process"/>
    <property type="evidence" value="ECO:0007669"/>
    <property type="project" value="UniProtKB-KW"/>
</dbReference>
<dbReference type="InterPro" id="IPR005467">
    <property type="entry name" value="His_kinase_dom"/>
</dbReference>
<dbReference type="Pfam" id="PF08447">
    <property type="entry name" value="PAS_3"/>
    <property type="match status" value="1"/>
</dbReference>
<evidence type="ECO:0000259" key="5">
    <source>
        <dbReference type="PROSITE" id="PS50113"/>
    </source>
</evidence>
<dbReference type="EMBL" id="JAKELO010000002">
    <property type="protein sequence ID" value="MDE4908475.1"/>
    <property type="molecule type" value="Genomic_DNA"/>
</dbReference>
<dbReference type="SUPFAM" id="SSF55785">
    <property type="entry name" value="PYP-like sensor domain (PAS domain)"/>
    <property type="match status" value="2"/>
</dbReference>
<gene>
    <name evidence="7" type="ORF">L0665_07635</name>
</gene>
<comment type="caution">
    <text evidence="7">The sequence shown here is derived from an EMBL/GenBank/DDBJ whole genome shotgun (WGS) entry which is preliminary data.</text>
</comment>
<protein>
    <submittedName>
        <fullName evidence="7">CBS domain-containing protein</fullName>
    </submittedName>
</protein>
<evidence type="ECO:0000259" key="4">
    <source>
        <dbReference type="PROSITE" id="PS50109"/>
    </source>
</evidence>
<feature type="domain" description="CBS" evidence="6">
    <location>
        <begin position="87"/>
        <end position="142"/>
    </location>
</feature>
<feature type="domain" description="PAC" evidence="5">
    <location>
        <begin position="206"/>
        <end position="259"/>
    </location>
</feature>
<dbReference type="Gene3D" id="3.10.580.10">
    <property type="entry name" value="CBS-domain"/>
    <property type="match status" value="1"/>
</dbReference>
<dbReference type="Gene3D" id="3.30.565.10">
    <property type="entry name" value="Histidine kinase-like ATPase, C-terminal domain"/>
    <property type="match status" value="1"/>
</dbReference>
<dbReference type="CDD" id="cd00075">
    <property type="entry name" value="HATPase"/>
    <property type="match status" value="1"/>
</dbReference>
<keyword evidence="2" id="KW-0028">Amino-acid biosynthesis</keyword>
<keyword evidence="8" id="KW-1185">Reference proteome</keyword>
<dbReference type="Gene3D" id="3.30.450.20">
    <property type="entry name" value="PAS domain"/>
    <property type="match status" value="2"/>
</dbReference>
<name>A0A9Q4KVN3_9EURY</name>
<keyword evidence="1 3" id="KW-0129">CBS domain</keyword>
<proteinExistence type="predicted"/>
<evidence type="ECO:0000259" key="6">
    <source>
        <dbReference type="PROSITE" id="PS51371"/>
    </source>
</evidence>
<evidence type="ECO:0000256" key="2">
    <source>
        <dbReference type="ARBA" id="ARBA00023167"/>
    </source>
</evidence>
<dbReference type="SMART" id="SM00116">
    <property type="entry name" value="CBS"/>
    <property type="match status" value="2"/>
</dbReference>
<dbReference type="SUPFAM" id="SSF55874">
    <property type="entry name" value="ATPase domain of HSP90 chaperone/DNA topoisomerase II/histidine kinase"/>
    <property type="match status" value="1"/>
</dbReference>
<dbReference type="InterPro" id="IPR046342">
    <property type="entry name" value="CBS_dom_sf"/>
</dbReference>
<dbReference type="PROSITE" id="PS51371">
    <property type="entry name" value="CBS"/>
    <property type="match status" value="2"/>
</dbReference>